<keyword evidence="3" id="KW-0963">Cytoplasm</keyword>
<dbReference type="GO" id="GO:0005930">
    <property type="term" value="C:axoneme"/>
    <property type="evidence" value="ECO:0007669"/>
    <property type="project" value="UniProtKB-SubCell"/>
</dbReference>
<evidence type="ECO:0000256" key="4">
    <source>
        <dbReference type="ARBA" id="ARBA00022846"/>
    </source>
</evidence>
<evidence type="ECO:0000256" key="7">
    <source>
        <dbReference type="ARBA" id="ARBA00023212"/>
    </source>
</evidence>
<keyword evidence="13" id="KW-1185">Reference proteome</keyword>
<keyword evidence="5 11" id="KW-0175">Coiled coil</keyword>
<dbReference type="Pfam" id="PF03148">
    <property type="entry name" value="Tektin"/>
    <property type="match status" value="1"/>
</dbReference>
<dbReference type="PANTHER" id="PTHR19960:SF25">
    <property type="entry name" value="TEKTIN-1"/>
    <property type="match status" value="1"/>
</dbReference>
<evidence type="ECO:0000256" key="6">
    <source>
        <dbReference type="ARBA" id="ARBA00023069"/>
    </source>
</evidence>
<evidence type="ECO:0000313" key="13">
    <source>
        <dbReference type="Proteomes" id="UP000014500"/>
    </source>
</evidence>
<dbReference type="EnsemblMetazoa" id="SMAR009243-RA">
    <property type="protein sequence ID" value="SMAR009243-PA"/>
    <property type="gene ID" value="SMAR009243"/>
</dbReference>
<evidence type="ECO:0000256" key="8">
    <source>
        <dbReference type="ARBA" id="ARBA00023273"/>
    </source>
</evidence>
<dbReference type="GO" id="GO:0060294">
    <property type="term" value="P:cilium movement involved in cell motility"/>
    <property type="evidence" value="ECO:0007669"/>
    <property type="project" value="UniProtKB-UniRule"/>
</dbReference>
<dbReference type="GO" id="GO:0015630">
    <property type="term" value="C:microtubule cytoskeleton"/>
    <property type="evidence" value="ECO:0007669"/>
    <property type="project" value="UniProtKB-UniRule"/>
</dbReference>
<dbReference type="GO" id="GO:0060271">
    <property type="term" value="P:cilium assembly"/>
    <property type="evidence" value="ECO:0007669"/>
    <property type="project" value="UniProtKB-UniRule"/>
</dbReference>
<organism evidence="12 13">
    <name type="scientific">Strigamia maritima</name>
    <name type="common">European centipede</name>
    <name type="synonym">Geophilus maritimus</name>
    <dbReference type="NCBI Taxonomy" id="126957"/>
    <lineage>
        <taxon>Eukaryota</taxon>
        <taxon>Metazoa</taxon>
        <taxon>Ecdysozoa</taxon>
        <taxon>Arthropoda</taxon>
        <taxon>Myriapoda</taxon>
        <taxon>Chilopoda</taxon>
        <taxon>Pleurostigmophora</taxon>
        <taxon>Geophilomorpha</taxon>
        <taxon>Linotaeniidae</taxon>
        <taxon>Strigamia</taxon>
    </lineage>
</organism>
<keyword evidence="4 10" id="KW-0282">Flagellum</keyword>
<dbReference type="eggNOG" id="KOG2685">
    <property type="taxonomic scope" value="Eukaryota"/>
</dbReference>
<dbReference type="STRING" id="126957.T1J6H3"/>
<dbReference type="PANTHER" id="PTHR19960">
    <property type="entry name" value="TEKTIN"/>
    <property type="match status" value="1"/>
</dbReference>
<keyword evidence="8 10" id="KW-0966">Cell projection</keyword>
<proteinExistence type="inferred from homology"/>
<dbReference type="EMBL" id="JH431878">
    <property type="status" value="NOT_ANNOTATED_CDS"/>
    <property type="molecule type" value="Genomic_DNA"/>
</dbReference>
<evidence type="ECO:0000313" key="12">
    <source>
        <dbReference type="EnsemblMetazoa" id="SMAR009243-PA"/>
    </source>
</evidence>
<dbReference type="GO" id="GO:0005634">
    <property type="term" value="C:nucleus"/>
    <property type="evidence" value="ECO:0007669"/>
    <property type="project" value="TreeGrafter"/>
</dbReference>
<dbReference type="AlphaFoldDB" id="T1J6H3"/>
<evidence type="ECO:0000256" key="2">
    <source>
        <dbReference type="ARBA" id="ARBA00007209"/>
    </source>
</evidence>
<dbReference type="Proteomes" id="UP000014500">
    <property type="component" value="Unassembled WGS sequence"/>
</dbReference>
<dbReference type="HOGENOM" id="CLU_033588_2_2_1"/>
<evidence type="ECO:0000256" key="10">
    <source>
        <dbReference type="RuleBase" id="RU367040"/>
    </source>
</evidence>
<reference evidence="12" key="2">
    <citation type="submission" date="2015-02" db="UniProtKB">
        <authorList>
            <consortium name="EnsemblMetazoa"/>
        </authorList>
    </citation>
    <scope>IDENTIFICATION</scope>
</reference>
<comment type="similarity">
    <text evidence="2 10">Belongs to the tektin family.</text>
</comment>
<comment type="function">
    <text evidence="9">Microtubule inner protein (MIP) part of the dynein-decorated doublet microtubules (DMTs) in cilia and flagellar axoneme. Forms filamentous polymers in the walls of ciliary and flagellar microtubules.</text>
</comment>
<evidence type="ECO:0000256" key="9">
    <source>
        <dbReference type="ARBA" id="ARBA00045224"/>
    </source>
</evidence>
<dbReference type="InterPro" id="IPR048256">
    <property type="entry name" value="Tektin-like"/>
</dbReference>
<feature type="coiled-coil region" evidence="11">
    <location>
        <begin position="282"/>
        <end position="316"/>
    </location>
</feature>
<keyword evidence="6 10" id="KW-0969">Cilium</keyword>
<keyword evidence="7" id="KW-0206">Cytoskeleton</keyword>
<evidence type="ECO:0000256" key="5">
    <source>
        <dbReference type="ARBA" id="ARBA00023054"/>
    </source>
</evidence>
<protein>
    <recommendedName>
        <fullName evidence="10">Tektin</fullName>
    </recommendedName>
</protein>
<name>T1J6H3_STRMM</name>
<comment type="subcellular location">
    <subcellularLocation>
        <location evidence="10">Cytoplasm</location>
        <location evidence="10">Cytoskeleton</location>
        <location evidence="10">Cilium axoneme</location>
    </subcellularLocation>
    <subcellularLocation>
        <location evidence="1">Cytoplasm</location>
        <location evidence="1">Cytoskeleton</location>
        <location evidence="1">Flagellum axoneme</location>
    </subcellularLocation>
</comment>
<evidence type="ECO:0000256" key="11">
    <source>
        <dbReference type="SAM" id="Coils"/>
    </source>
</evidence>
<sequence>MARLIQIPQKFTASEWIMAKQLRFNRSELSRLEGERLIAESNRFCDSTRQLTHATTADVNKELEQRIDDMDYWRAEVGRRQLGINDEIDNLNMYKSRLDMAVDILNPYMDIVNQCLTLRDQREGIDLVHDVIQENLLKERDVILGVKAMFERTKEELIEQIRLNRKARYFLENNLCDKTIAIRVDNFAVNMTPHSKDLVDNSGVHLEPYLPPSKQPPLSLGQERNFSIHDWRKITSAILNKGEMELNQSFQLRGVIDGLLSQAAGDVRYQLNATENAFYDRIREQKAVASHLEDEHAELERQVNAMQFNMENLLKTIAETERPLALAQSRLALRTKRPNVEFCVDGPQIHLNSEVQQLNNSLANLKDKLRETQHMLHKLIRNKLEVAGDIKIKKNSIYIDDVQCSSMRRSICMPQF</sequence>
<accession>T1J6H3</accession>
<reference evidence="13" key="1">
    <citation type="submission" date="2011-05" db="EMBL/GenBank/DDBJ databases">
        <authorList>
            <person name="Richards S.R."/>
            <person name="Qu J."/>
            <person name="Jiang H."/>
            <person name="Jhangiani S.N."/>
            <person name="Agravi P."/>
            <person name="Goodspeed R."/>
            <person name="Gross S."/>
            <person name="Mandapat C."/>
            <person name="Jackson L."/>
            <person name="Mathew T."/>
            <person name="Pu L."/>
            <person name="Thornton R."/>
            <person name="Saada N."/>
            <person name="Wilczek-Boney K.B."/>
            <person name="Lee S."/>
            <person name="Kovar C."/>
            <person name="Wu Y."/>
            <person name="Scherer S.E."/>
            <person name="Worley K.C."/>
            <person name="Muzny D.M."/>
            <person name="Gibbs R."/>
        </authorList>
    </citation>
    <scope>NUCLEOTIDE SEQUENCE</scope>
    <source>
        <strain evidence="13">Brora</strain>
    </source>
</reference>
<dbReference type="OMA" id="LAMVMDE"/>
<evidence type="ECO:0000256" key="3">
    <source>
        <dbReference type="ARBA" id="ARBA00022490"/>
    </source>
</evidence>
<dbReference type="PRINTS" id="PR00511">
    <property type="entry name" value="TEKTIN"/>
</dbReference>
<evidence type="ECO:0000256" key="1">
    <source>
        <dbReference type="ARBA" id="ARBA00004611"/>
    </source>
</evidence>
<dbReference type="PhylomeDB" id="T1J6H3"/>
<dbReference type="InterPro" id="IPR000435">
    <property type="entry name" value="Tektins"/>
</dbReference>
<feature type="coiled-coil region" evidence="11">
    <location>
        <begin position="348"/>
        <end position="382"/>
    </location>
</feature>